<evidence type="ECO:0000256" key="9">
    <source>
        <dbReference type="RuleBase" id="RU004386"/>
    </source>
</evidence>
<dbReference type="GO" id="GO:0005737">
    <property type="term" value="C:cytoplasm"/>
    <property type="evidence" value="ECO:0007669"/>
    <property type="project" value="UniProtKB-ARBA"/>
</dbReference>
<dbReference type="GO" id="GO:0008270">
    <property type="term" value="F:zinc ion binding"/>
    <property type="evidence" value="ECO:0007669"/>
    <property type="project" value="InterPro"/>
</dbReference>
<gene>
    <name evidence="11" type="primary">apeA</name>
    <name evidence="13" type="ORF">BN1095_690012</name>
    <name evidence="12" type="ORF">BN1096_550041</name>
    <name evidence="11" type="ORF">BN1097_530041</name>
</gene>
<comment type="similarity">
    <text evidence="2 9">Belongs to the peptidase M18 family.</text>
</comment>
<keyword evidence="6 9" id="KW-0378">Hydrolase</keyword>
<dbReference type="Gene3D" id="3.40.630.10">
    <property type="entry name" value="Zn peptidases"/>
    <property type="match status" value="1"/>
</dbReference>
<accession>A0A069AB15</accession>
<dbReference type="GO" id="GO:0004177">
    <property type="term" value="F:aminopeptidase activity"/>
    <property type="evidence" value="ECO:0007669"/>
    <property type="project" value="UniProtKB-KW"/>
</dbReference>
<keyword evidence="8 9" id="KW-0482">Metalloprotease</keyword>
<dbReference type="SUPFAM" id="SSF53187">
    <property type="entry name" value="Zn-dependent exopeptidases"/>
    <property type="match status" value="1"/>
</dbReference>
<evidence type="ECO:0000313" key="11">
    <source>
        <dbReference type="EMBL" id="CDS85640.1"/>
    </source>
</evidence>
<dbReference type="Gene3D" id="2.30.250.10">
    <property type="entry name" value="Aminopeptidase i, Domain 2"/>
    <property type="match status" value="1"/>
</dbReference>
<reference evidence="11" key="1">
    <citation type="submission" date="2014-07" db="EMBL/GenBank/DDBJ databases">
        <authorList>
            <person name="Monot Marc"/>
        </authorList>
    </citation>
    <scope>NUCLEOTIDE SEQUENCE</scope>
    <source>
        <strain evidence="13">7032989</strain>
        <strain evidence="11">7032994</strain>
    </source>
</reference>
<evidence type="ECO:0000256" key="6">
    <source>
        <dbReference type="ARBA" id="ARBA00022801"/>
    </source>
</evidence>
<dbReference type="GO" id="GO:0008237">
    <property type="term" value="F:metallopeptidase activity"/>
    <property type="evidence" value="ECO:0007669"/>
    <property type="project" value="UniProtKB-KW"/>
</dbReference>
<evidence type="ECO:0000313" key="13">
    <source>
        <dbReference type="EMBL" id="CDT73587.1"/>
    </source>
</evidence>
<sequence>MNLKYEFKNAWDFERKENTIEQIMQYSRNYMEFLSKSKTERLSVKEIIKLAKENNYISIDEAMEKGSISCGDKIYVINKEKAVALFVIGKNYIEKGMKIIGSHIDSPRLDLKPNPLYQESNLGFFKTHYYGGIKKYQWTAIPLALHGIVILNDGTKVDISIGEEDSDPVFCVTDLLIHLAGDQMQKKLSEGISGEALNILIGNIPLEDEEKEPITANILKILNEKYNIVEEDLLSAEIEVVPAGKARDLGLDRSMVLGYGHDDRVCSYAAVKAILETEQPEFTSVALCVDKEEIGSKGNTGMHSKFFENTVAELIALEGDYCDIKVRRALANSKVLSADVSAGYDPNFGEAYEKRNSAYMGNGVVLTKYTGSRGKSGCNDANAEFMSEVKRIFNKGNVVWQTAELGKVDQGGGGTIAHILANQGAEVIDCGVGVLNMHAPHEIVSKVDIYEMYKGYKAFFNINL</sequence>
<protein>
    <recommendedName>
        <fullName evidence="10">M18 family aminopeptidase</fullName>
        <ecNumber evidence="10">3.4.11.-</ecNumber>
    </recommendedName>
</protein>
<evidence type="ECO:0000256" key="1">
    <source>
        <dbReference type="ARBA" id="ARBA00001947"/>
    </source>
</evidence>
<dbReference type="PANTHER" id="PTHR28570">
    <property type="entry name" value="ASPARTYL AMINOPEPTIDASE"/>
    <property type="match status" value="1"/>
</dbReference>
<evidence type="ECO:0000256" key="8">
    <source>
        <dbReference type="ARBA" id="ARBA00023049"/>
    </source>
</evidence>
<dbReference type="EMBL" id="LK932508">
    <property type="protein sequence ID" value="CDS86179.1"/>
    <property type="molecule type" value="Genomic_DNA"/>
</dbReference>
<keyword evidence="3 9" id="KW-0031">Aminopeptidase</keyword>
<organism evidence="11">
    <name type="scientific">Clostridioides difficile</name>
    <name type="common">Peptoclostridium difficile</name>
    <dbReference type="NCBI Taxonomy" id="1496"/>
    <lineage>
        <taxon>Bacteria</taxon>
        <taxon>Bacillati</taxon>
        <taxon>Bacillota</taxon>
        <taxon>Clostridia</taxon>
        <taxon>Peptostreptococcales</taxon>
        <taxon>Peptostreptococcaceae</taxon>
        <taxon>Clostridioides</taxon>
    </lineage>
</organism>
<name>A0A069AB15_CLODI</name>
<dbReference type="EMBL" id="LK933393">
    <property type="protein sequence ID" value="CDT73587.1"/>
    <property type="molecule type" value="Genomic_DNA"/>
</dbReference>
<dbReference type="Pfam" id="PF02127">
    <property type="entry name" value="Peptidase_M18"/>
    <property type="match status" value="1"/>
</dbReference>
<dbReference type="FunFam" id="2.30.250.10:FF:000006">
    <property type="entry name" value="Probable M18 family aminopeptidase 1"/>
    <property type="match status" value="1"/>
</dbReference>
<dbReference type="SUPFAM" id="SSF101821">
    <property type="entry name" value="Aminopeptidase/glucanase lid domain"/>
    <property type="match status" value="1"/>
</dbReference>
<dbReference type="EMBL" id="LK932391">
    <property type="protein sequence ID" value="CDS85640.1"/>
    <property type="molecule type" value="Genomic_DNA"/>
</dbReference>
<keyword evidence="7 9" id="KW-0862">Zinc</keyword>
<dbReference type="PATRIC" id="fig|1496.1373.peg.2401"/>
<evidence type="ECO:0000256" key="7">
    <source>
        <dbReference type="ARBA" id="ARBA00022833"/>
    </source>
</evidence>
<keyword evidence="4 9" id="KW-0645">Protease</keyword>
<evidence type="ECO:0000256" key="4">
    <source>
        <dbReference type="ARBA" id="ARBA00022670"/>
    </source>
</evidence>
<dbReference type="RefSeq" id="WP_003437993.1">
    <property type="nucleotide sequence ID" value="NZ_BBYB01000172.1"/>
</dbReference>
<comment type="cofactor">
    <cofactor evidence="1 10">
        <name>Zn(2+)</name>
        <dbReference type="ChEBI" id="CHEBI:29105"/>
    </cofactor>
</comment>
<proteinExistence type="inferred from homology"/>
<evidence type="ECO:0000313" key="12">
    <source>
        <dbReference type="EMBL" id="CDS86179.1"/>
    </source>
</evidence>
<dbReference type="NCBIfam" id="NF002600">
    <property type="entry name" value="PRK02256.1"/>
    <property type="match status" value="1"/>
</dbReference>
<dbReference type="InterPro" id="IPR023358">
    <property type="entry name" value="Peptidase_M18_dom2"/>
</dbReference>
<dbReference type="PRINTS" id="PR00932">
    <property type="entry name" value="AMINO1PTASE"/>
</dbReference>
<evidence type="ECO:0000256" key="5">
    <source>
        <dbReference type="ARBA" id="ARBA00022723"/>
    </source>
</evidence>
<dbReference type="AlphaFoldDB" id="A0A069AB15"/>
<evidence type="ECO:0000256" key="3">
    <source>
        <dbReference type="ARBA" id="ARBA00022438"/>
    </source>
</evidence>
<dbReference type="EC" id="3.4.11.-" evidence="10"/>
<evidence type="ECO:0000256" key="2">
    <source>
        <dbReference type="ARBA" id="ARBA00008290"/>
    </source>
</evidence>
<dbReference type="CDD" id="cd05659">
    <property type="entry name" value="M18_API"/>
    <property type="match status" value="1"/>
</dbReference>
<dbReference type="GO" id="GO:0006508">
    <property type="term" value="P:proteolysis"/>
    <property type="evidence" value="ECO:0007669"/>
    <property type="project" value="UniProtKB-KW"/>
</dbReference>
<dbReference type="PANTHER" id="PTHR28570:SF2">
    <property type="entry name" value="M18 FAMILY AMINOPEPTIDASE 1-RELATED"/>
    <property type="match status" value="1"/>
</dbReference>
<evidence type="ECO:0000256" key="10">
    <source>
        <dbReference type="RuleBase" id="RU004387"/>
    </source>
</evidence>
<keyword evidence="5 9" id="KW-0479">Metal-binding</keyword>
<dbReference type="InterPro" id="IPR001948">
    <property type="entry name" value="Peptidase_M18"/>
</dbReference>